<feature type="region of interest" description="Disordered" evidence="1">
    <location>
        <begin position="232"/>
        <end position="259"/>
    </location>
</feature>
<gene>
    <name evidence="2" type="ORF">SCL_0695</name>
</gene>
<proteinExistence type="predicted"/>
<reference evidence="2 3" key="1">
    <citation type="submission" date="2015-05" db="EMBL/GenBank/DDBJ databases">
        <title>Complete genome sequence of a sulfur-oxidizing gammaproteobacterium strain HA5.</title>
        <authorList>
            <person name="Miura A."/>
            <person name="Kojima H."/>
            <person name="Fukui M."/>
        </authorList>
    </citation>
    <scope>NUCLEOTIDE SEQUENCE [LARGE SCALE GENOMIC DNA]</scope>
    <source>
        <strain evidence="2 3">HA5</strain>
    </source>
</reference>
<protein>
    <submittedName>
        <fullName evidence="2">Uncharacterized protein</fullName>
    </submittedName>
</protein>
<dbReference type="AlphaFoldDB" id="A0A1B4XDY8"/>
<accession>A0A1B4XDY8</accession>
<dbReference type="EMBL" id="AP014879">
    <property type="protein sequence ID" value="BAV33017.1"/>
    <property type="molecule type" value="Genomic_DNA"/>
</dbReference>
<keyword evidence="3" id="KW-1185">Reference proteome</keyword>
<evidence type="ECO:0000256" key="1">
    <source>
        <dbReference type="SAM" id="MobiDB-lite"/>
    </source>
</evidence>
<evidence type="ECO:0000313" key="2">
    <source>
        <dbReference type="EMBL" id="BAV33017.1"/>
    </source>
</evidence>
<dbReference type="KEGG" id="slim:SCL_0695"/>
<dbReference type="OrthoDB" id="9822707at2"/>
<dbReference type="RefSeq" id="WP_096359923.1">
    <property type="nucleotide sequence ID" value="NZ_AP014879.1"/>
</dbReference>
<dbReference type="Proteomes" id="UP000243180">
    <property type="component" value="Chromosome"/>
</dbReference>
<sequence>MRLEDKPAEPQYREALVSMTALAFIEEHALLRPDQLEDAKNSLQALFLHTSGEETMLRKLIDILKTTKQIHQSFASISSVLSGITRGVQTVDARVVAYKQALATMTLSAEENAAFAGPFLSFSQALLQKMGSFDDNMRQYVELRETEARYASIYRIAMDARERLKQRLSGVLGSKAGSEVENRIRRNVVSSFDYSEAESNLQFAQRDAHNKAEEILEQLEDIRAMCQMAKNPSMREKSEDSNSISMTVSSYSVTPKNKKPRPKVEYDDVFTLFSRALRAHPRLLHLKDIVLELFRLYQHSYGMLSLDCNNLNKAIETMFDNSEAYFEAKEEDKDIRSKREKLKMIEGLIPFLEHTAAIVMQDGTLSYGRFSRRISDVISEKRTPWVHISEYLLRSKVQAEADLSTRL</sequence>
<evidence type="ECO:0000313" key="3">
    <source>
        <dbReference type="Proteomes" id="UP000243180"/>
    </source>
</evidence>
<dbReference type="InParanoid" id="A0A1B4XDY8"/>
<organism evidence="2 3">
    <name type="scientific">Sulfuricaulis limicola</name>
    <dbReference type="NCBI Taxonomy" id="1620215"/>
    <lineage>
        <taxon>Bacteria</taxon>
        <taxon>Pseudomonadati</taxon>
        <taxon>Pseudomonadota</taxon>
        <taxon>Gammaproteobacteria</taxon>
        <taxon>Acidiferrobacterales</taxon>
        <taxon>Acidiferrobacteraceae</taxon>
        <taxon>Sulfuricaulis</taxon>
    </lineage>
</organism>
<feature type="compositionally biased region" description="Polar residues" evidence="1">
    <location>
        <begin position="241"/>
        <end position="255"/>
    </location>
</feature>
<name>A0A1B4XDY8_9GAMM</name>